<evidence type="ECO:0000259" key="7">
    <source>
        <dbReference type="Pfam" id="PF02656"/>
    </source>
</evidence>
<reference evidence="9" key="1">
    <citation type="submission" date="2019-05" db="EMBL/GenBank/DDBJ databases">
        <title>Flavobacterium profundi sp. nov., isolated from a deep-sea seamount.</title>
        <authorList>
            <person name="Zhang D.-C."/>
        </authorList>
    </citation>
    <scope>NUCLEOTIDE SEQUENCE [LARGE SCALE GENOMIC DNA]</scope>
    <source>
        <strain evidence="9">EC11</strain>
    </source>
</reference>
<feature type="domain" description="DUF202" evidence="7">
    <location>
        <begin position="31"/>
        <end position="93"/>
    </location>
</feature>
<dbReference type="RefSeq" id="WP_140962516.1">
    <property type="nucleotide sequence ID" value="NZ_VEVQ02000006.1"/>
</dbReference>
<accession>A0ABX0IQV3</accession>
<keyword evidence="2" id="KW-1003">Cell membrane</keyword>
<dbReference type="PANTHER" id="PTHR34187">
    <property type="entry name" value="FGR18P"/>
    <property type="match status" value="1"/>
</dbReference>
<evidence type="ECO:0000256" key="5">
    <source>
        <dbReference type="ARBA" id="ARBA00023136"/>
    </source>
</evidence>
<feature type="transmembrane region" description="Helical" evidence="6">
    <location>
        <begin position="66"/>
        <end position="89"/>
    </location>
</feature>
<dbReference type="Proteomes" id="UP000817854">
    <property type="component" value="Unassembled WGS sequence"/>
</dbReference>
<evidence type="ECO:0000256" key="2">
    <source>
        <dbReference type="ARBA" id="ARBA00022475"/>
    </source>
</evidence>
<evidence type="ECO:0000256" key="3">
    <source>
        <dbReference type="ARBA" id="ARBA00022692"/>
    </source>
</evidence>
<evidence type="ECO:0000256" key="4">
    <source>
        <dbReference type="ARBA" id="ARBA00022989"/>
    </source>
</evidence>
<proteinExistence type="predicted"/>
<dbReference type="InterPro" id="IPR003807">
    <property type="entry name" value="DUF202"/>
</dbReference>
<keyword evidence="4 6" id="KW-1133">Transmembrane helix</keyword>
<comment type="caution">
    <text evidence="8">The sequence shown here is derived from an EMBL/GenBank/DDBJ whole genome shotgun (WGS) entry which is preliminary data.</text>
</comment>
<comment type="subcellular location">
    <subcellularLocation>
        <location evidence="1">Cell membrane</location>
        <topology evidence="1">Multi-pass membrane protein</topology>
    </subcellularLocation>
</comment>
<name>A0ABX0IQV3_9FLAO</name>
<protein>
    <submittedName>
        <fullName evidence="8">DUF202 domain-containing protein</fullName>
    </submittedName>
</protein>
<dbReference type="InterPro" id="IPR052053">
    <property type="entry name" value="IM_YidH-like"/>
</dbReference>
<gene>
    <name evidence="8" type="ORF">FIA58_010935</name>
</gene>
<organism evidence="8 9">
    <name type="scientific">Flavobacterium jejuense</name>
    <dbReference type="NCBI Taxonomy" id="1544455"/>
    <lineage>
        <taxon>Bacteria</taxon>
        <taxon>Pseudomonadati</taxon>
        <taxon>Bacteroidota</taxon>
        <taxon>Flavobacteriia</taxon>
        <taxon>Flavobacteriales</taxon>
        <taxon>Flavobacteriaceae</taxon>
        <taxon>Flavobacterium</taxon>
    </lineage>
</organism>
<keyword evidence="5 6" id="KW-0472">Membrane</keyword>
<keyword evidence="3 6" id="KW-0812">Transmembrane</keyword>
<sequence>MKNRIKKLIKFTNDYEKKENIILRDHLSMERTKLANERTFLSYIRTSLYLILGGIAFLGMQDLEEIKWLGYFSLTLSMIVLFIGITRFFQLKRHLKEMYRPIPTSEDTINEA</sequence>
<dbReference type="EMBL" id="VEVQ02000006">
    <property type="protein sequence ID" value="NHN26192.1"/>
    <property type="molecule type" value="Genomic_DNA"/>
</dbReference>
<evidence type="ECO:0000256" key="1">
    <source>
        <dbReference type="ARBA" id="ARBA00004651"/>
    </source>
</evidence>
<reference evidence="8 9" key="3">
    <citation type="submission" date="2020-02" db="EMBL/GenBank/DDBJ databases">
        <title>Flavobacterium profundi sp. nov., isolated from a deep-sea seamount.</title>
        <authorList>
            <person name="Zhang D.-C."/>
        </authorList>
    </citation>
    <scope>NUCLEOTIDE SEQUENCE [LARGE SCALE GENOMIC DNA]</scope>
    <source>
        <strain evidence="8 9">EC11</strain>
    </source>
</reference>
<evidence type="ECO:0000313" key="8">
    <source>
        <dbReference type="EMBL" id="NHN26192.1"/>
    </source>
</evidence>
<feature type="transmembrane region" description="Helical" evidence="6">
    <location>
        <begin position="40"/>
        <end position="60"/>
    </location>
</feature>
<dbReference type="PANTHER" id="PTHR34187:SF2">
    <property type="entry name" value="DUF202 DOMAIN-CONTAINING PROTEIN"/>
    <property type="match status" value="1"/>
</dbReference>
<dbReference type="Pfam" id="PF02656">
    <property type="entry name" value="DUF202"/>
    <property type="match status" value="1"/>
</dbReference>
<evidence type="ECO:0000256" key="6">
    <source>
        <dbReference type="SAM" id="Phobius"/>
    </source>
</evidence>
<evidence type="ECO:0000313" key="9">
    <source>
        <dbReference type="Proteomes" id="UP000817854"/>
    </source>
</evidence>
<keyword evidence="9" id="KW-1185">Reference proteome</keyword>
<reference evidence="8 9" key="2">
    <citation type="submission" date="2019-05" db="EMBL/GenBank/DDBJ databases">
        <authorList>
            <person name="Lianzixin W."/>
        </authorList>
    </citation>
    <scope>NUCLEOTIDE SEQUENCE [LARGE SCALE GENOMIC DNA]</scope>
    <source>
        <strain evidence="8 9">EC11</strain>
    </source>
</reference>